<feature type="domain" description="HSF-type DNA-binding" evidence="6">
    <location>
        <begin position="158"/>
        <end position="252"/>
    </location>
</feature>
<feature type="region of interest" description="Disordered" evidence="5">
    <location>
        <begin position="251"/>
        <end position="313"/>
    </location>
</feature>
<feature type="compositionally biased region" description="Low complexity" evidence="5">
    <location>
        <begin position="27"/>
        <end position="65"/>
    </location>
</feature>
<feature type="region of interest" description="Disordered" evidence="5">
    <location>
        <begin position="1"/>
        <end position="109"/>
    </location>
</feature>
<dbReference type="SUPFAM" id="SSF46785">
    <property type="entry name" value="Winged helix' DNA-binding domain"/>
    <property type="match status" value="1"/>
</dbReference>
<dbReference type="PANTHER" id="PTHR10015:SF206">
    <property type="entry name" value="HSF-TYPE DNA-BINDING DOMAIN-CONTAINING PROTEIN"/>
    <property type="match status" value="1"/>
</dbReference>
<dbReference type="FunFam" id="1.10.10.10:FF:000479">
    <property type="entry name" value="Predicted protein"/>
    <property type="match status" value="1"/>
</dbReference>
<evidence type="ECO:0000256" key="1">
    <source>
        <dbReference type="ARBA" id="ARBA00004123"/>
    </source>
</evidence>
<protein>
    <recommendedName>
        <fullName evidence="6">HSF-type DNA-binding domain-containing protein</fullName>
    </recommendedName>
</protein>
<accession>A0A9W7C7V2</accession>
<feature type="compositionally biased region" description="Low complexity" evidence="5">
    <location>
        <begin position="290"/>
        <end position="306"/>
    </location>
</feature>
<keyword evidence="8" id="KW-1185">Reference proteome</keyword>
<dbReference type="Gene3D" id="1.10.10.10">
    <property type="entry name" value="Winged helix-like DNA-binding domain superfamily/Winged helix DNA-binding domain"/>
    <property type="match status" value="1"/>
</dbReference>
<dbReference type="PANTHER" id="PTHR10015">
    <property type="entry name" value="HEAT SHOCK TRANSCRIPTION FACTOR"/>
    <property type="match status" value="1"/>
</dbReference>
<dbReference type="Proteomes" id="UP001165160">
    <property type="component" value="Unassembled WGS sequence"/>
</dbReference>
<feature type="region of interest" description="Disordered" evidence="5">
    <location>
        <begin position="441"/>
        <end position="509"/>
    </location>
</feature>
<comment type="subcellular location">
    <subcellularLocation>
        <location evidence="1">Nucleus</location>
    </subcellularLocation>
</comment>
<proteinExistence type="inferred from homology"/>
<evidence type="ECO:0000259" key="6">
    <source>
        <dbReference type="SMART" id="SM00415"/>
    </source>
</evidence>
<comment type="similarity">
    <text evidence="4">Belongs to the HSF family.</text>
</comment>
<feature type="compositionally biased region" description="Low complexity" evidence="5">
    <location>
        <begin position="94"/>
        <end position="109"/>
    </location>
</feature>
<evidence type="ECO:0000256" key="2">
    <source>
        <dbReference type="ARBA" id="ARBA00023125"/>
    </source>
</evidence>
<organism evidence="7 8">
    <name type="scientific">Triparma verrucosa</name>
    <dbReference type="NCBI Taxonomy" id="1606542"/>
    <lineage>
        <taxon>Eukaryota</taxon>
        <taxon>Sar</taxon>
        <taxon>Stramenopiles</taxon>
        <taxon>Ochrophyta</taxon>
        <taxon>Bolidophyceae</taxon>
        <taxon>Parmales</taxon>
        <taxon>Triparmaceae</taxon>
        <taxon>Triparma</taxon>
    </lineage>
</organism>
<dbReference type="Pfam" id="PF00447">
    <property type="entry name" value="HSF_DNA-bind"/>
    <property type="match status" value="1"/>
</dbReference>
<dbReference type="SMART" id="SM00415">
    <property type="entry name" value="HSF"/>
    <property type="match status" value="1"/>
</dbReference>
<dbReference type="InterPro" id="IPR036388">
    <property type="entry name" value="WH-like_DNA-bd_sf"/>
</dbReference>
<dbReference type="GO" id="GO:0003700">
    <property type="term" value="F:DNA-binding transcription factor activity"/>
    <property type="evidence" value="ECO:0007669"/>
    <property type="project" value="InterPro"/>
</dbReference>
<evidence type="ECO:0000256" key="4">
    <source>
        <dbReference type="RuleBase" id="RU004020"/>
    </source>
</evidence>
<evidence type="ECO:0000256" key="3">
    <source>
        <dbReference type="ARBA" id="ARBA00023242"/>
    </source>
</evidence>
<dbReference type="GO" id="GO:0005634">
    <property type="term" value="C:nucleus"/>
    <property type="evidence" value="ECO:0007669"/>
    <property type="project" value="UniProtKB-SubCell"/>
</dbReference>
<dbReference type="EMBL" id="BRXX01000323">
    <property type="protein sequence ID" value="GMI04877.1"/>
    <property type="molecule type" value="Genomic_DNA"/>
</dbReference>
<dbReference type="InterPro" id="IPR000232">
    <property type="entry name" value="HSF_DNA-bd"/>
</dbReference>
<feature type="compositionally biased region" description="Low complexity" evidence="5">
    <location>
        <begin position="257"/>
        <end position="276"/>
    </location>
</feature>
<dbReference type="PRINTS" id="PR00056">
    <property type="entry name" value="HSFDOMAIN"/>
</dbReference>
<feature type="compositionally biased region" description="Low complexity" evidence="5">
    <location>
        <begin position="138"/>
        <end position="153"/>
    </location>
</feature>
<keyword evidence="2" id="KW-0238">DNA-binding</keyword>
<evidence type="ECO:0000256" key="5">
    <source>
        <dbReference type="SAM" id="MobiDB-lite"/>
    </source>
</evidence>
<feature type="region of interest" description="Disordered" evidence="5">
    <location>
        <begin position="136"/>
        <end position="162"/>
    </location>
</feature>
<dbReference type="GO" id="GO:0043565">
    <property type="term" value="F:sequence-specific DNA binding"/>
    <property type="evidence" value="ECO:0007669"/>
    <property type="project" value="InterPro"/>
</dbReference>
<dbReference type="AlphaFoldDB" id="A0A9W7C7V2"/>
<comment type="caution">
    <text evidence="7">The sequence shown here is derived from an EMBL/GenBank/DDBJ whole genome shotgun (WGS) entry which is preliminary data.</text>
</comment>
<gene>
    <name evidence="7" type="ORF">TrVE_jg12125</name>
</gene>
<evidence type="ECO:0000313" key="8">
    <source>
        <dbReference type="Proteomes" id="UP001165160"/>
    </source>
</evidence>
<feature type="compositionally biased region" description="Polar residues" evidence="5">
    <location>
        <begin position="474"/>
        <end position="493"/>
    </location>
</feature>
<sequence length="563" mass="60772">MSEFTNSATNPNADPSMATQGVTQGLSTSASSLSVDSNSNSNYNGGSEPPSNTTSPVPNTVVPNTAASTRPRRASKGAVDPDFHFTPLTRDARTTSLPPSSSSSHAPGSLPSTSYLNLGYSAAQNAILTSQYGTLKRSTSSNSLGSPSLGPKSAADSSSNPFPRKLMEMLTKEDESIVTWLPQGNAFCVRNSERFVSEILPQYFRHTKLTSFQRQLNLYGFRRITKGPDSGAYRHDFFLRDQPELCLQMKRTKQKGSPQLRPSPRLPSSNHPSHPLGIPPSRASPTDNRSLSSSPSSFALDDSSSFQHPYQRPISPCMHLPQAAFSAPVGGHGFGHYEQIRRAQQYGNQTRHFGQHNTGQPLTALGMMHPPTHLPPPAGHPESVLSSSMRARNAFNFGAFEQQQAAIRSREIQAQDLYDRERQASALASAGDFAENFEQQQRGVGNPHPVPPPPDLRWNISTGDQIGGLEQQLRESNSGSHLSRSTSVQSSGPLESGSGPMGMGTSGQIDDMELDFANMFSNEDFVSHEGGWSPVNAQKAEGGINQFNINVNDEPPPSLNDGA</sequence>
<evidence type="ECO:0000313" key="7">
    <source>
        <dbReference type="EMBL" id="GMI04877.1"/>
    </source>
</evidence>
<keyword evidence="3" id="KW-0539">Nucleus</keyword>
<reference evidence="8" key="1">
    <citation type="journal article" date="2023" name="Commun. Biol.">
        <title>Genome analysis of Parmales, the sister group of diatoms, reveals the evolutionary specialization of diatoms from phago-mixotrophs to photoautotrophs.</title>
        <authorList>
            <person name="Ban H."/>
            <person name="Sato S."/>
            <person name="Yoshikawa S."/>
            <person name="Yamada K."/>
            <person name="Nakamura Y."/>
            <person name="Ichinomiya M."/>
            <person name="Sato N."/>
            <person name="Blanc-Mathieu R."/>
            <person name="Endo H."/>
            <person name="Kuwata A."/>
            <person name="Ogata H."/>
        </authorList>
    </citation>
    <scope>NUCLEOTIDE SEQUENCE [LARGE SCALE GENOMIC DNA]</scope>
    <source>
        <strain evidence="8">NIES 3699</strain>
    </source>
</reference>
<dbReference type="InterPro" id="IPR036390">
    <property type="entry name" value="WH_DNA-bd_sf"/>
</dbReference>
<name>A0A9W7C7V2_9STRA</name>
<feature type="compositionally biased region" description="Polar residues" evidence="5">
    <location>
        <begin position="1"/>
        <end position="26"/>
    </location>
</feature>